<proteinExistence type="predicted"/>
<protein>
    <submittedName>
        <fullName evidence="1">YadA-like family protein</fullName>
    </submittedName>
</protein>
<sequence length="515" mass="55108">MKFLKVKAAVLAVSISSLCAAYAHAAISEGERDAAMQQFMHGAEVYNSLPLTAPQNQLDDAHQEAVAGLERLGVHAGDVEDLIANYRLYHNVDTLSHGLNYSLDGAPALAPLTAARPDPVQINTRNIDRNEAQIEVTNQRLDDVAAKNNQNAVNIQKDAAEMANIASVNDSQDHVLDVHQNAIEKNTADIATIKHTDQLQQRTLTNTVSAIHNVQSDLNGIQREQANHDRTASQHVTVQNGKDADMSLVNKNTSDISSLNGVVIDNMHRITNLESGLTRTTTDTLVNAQGIKDNAAAIEKNSAHITANTSQITSNTQTIARVSQSAEGNARLLSQTANVRYQNMVNARHAAEQSALQQKIDVTAMAEAKTQAQAKMRAAVQNEAWSEQMQTLATNESTAISSNNVAIRSTSAQVDNNTQQIAKLNQNFSSLRQTVDDNRREAAAGSSSAMAMANIPQVMNSQTVAIGAGVGGYDSENAVAVGVSFRAAQNVTVKATLSDDTQQNVGYGAGMSVGW</sequence>
<accession>A0ACD5IZ70</accession>
<evidence type="ECO:0000313" key="1">
    <source>
        <dbReference type="EMBL" id="XSF55420.1"/>
    </source>
</evidence>
<organism evidence="1 2">
    <name type="scientific">Cronobacter turicensis</name>
    <dbReference type="NCBI Taxonomy" id="413502"/>
    <lineage>
        <taxon>Bacteria</taxon>
        <taxon>Pseudomonadati</taxon>
        <taxon>Pseudomonadota</taxon>
        <taxon>Gammaproteobacteria</taxon>
        <taxon>Enterobacterales</taxon>
        <taxon>Enterobacteriaceae</taxon>
        <taxon>Cronobacter</taxon>
    </lineage>
</organism>
<dbReference type="EMBL" id="CP187984">
    <property type="protein sequence ID" value="XSF55420.1"/>
    <property type="molecule type" value="Genomic_DNA"/>
</dbReference>
<reference evidence="1" key="1">
    <citation type="submission" date="2025-05" db="EMBL/GenBank/DDBJ databases">
        <title>FDA Reference Genome datasets for Cronobacter.</title>
        <authorList>
            <person name="Gopinath G.R."/>
        </authorList>
    </citation>
    <scope>NUCLEOTIDE SEQUENCE</scope>
    <source>
        <strain evidence="1">MOD1-Sh41s</strain>
    </source>
</reference>
<name>A0ACD5IZ70_9ENTR</name>
<evidence type="ECO:0000313" key="2">
    <source>
        <dbReference type="Proteomes" id="UP000244623"/>
    </source>
</evidence>
<gene>
    <name evidence="1" type="ORF">BS411_005785</name>
</gene>
<dbReference type="Proteomes" id="UP000244623">
    <property type="component" value="Chromosome"/>
</dbReference>